<protein>
    <submittedName>
        <fullName evidence="1">Uncharacterized protein</fullName>
    </submittedName>
</protein>
<organism evidence="1 2">
    <name type="scientific">Coemansia helicoidea</name>
    <dbReference type="NCBI Taxonomy" id="1286919"/>
    <lineage>
        <taxon>Eukaryota</taxon>
        <taxon>Fungi</taxon>
        <taxon>Fungi incertae sedis</taxon>
        <taxon>Zoopagomycota</taxon>
        <taxon>Kickxellomycotina</taxon>
        <taxon>Kickxellomycetes</taxon>
        <taxon>Kickxellales</taxon>
        <taxon>Kickxellaceae</taxon>
        <taxon>Coemansia</taxon>
    </lineage>
</organism>
<evidence type="ECO:0000313" key="1">
    <source>
        <dbReference type="EMBL" id="KAJ2798862.1"/>
    </source>
</evidence>
<proteinExistence type="predicted"/>
<keyword evidence="2" id="KW-1185">Reference proteome</keyword>
<dbReference type="EMBL" id="JANBUN010001271">
    <property type="protein sequence ID" value="KAJ2798862.1"/>
    <property type="molecule type" value="Genomic_DNA"/>
</dbReference>
<sequence length="992" mass="103585">MLVAGARFAGIVLSAMSAVASLVVIASYLRMAARFRSHIRQLTDGHKPPPPLVVGAHRGDGDLSHESFVVTPRTAQHWQPQPPNYCGGCSSRAAESLPGTAAAPRRPSALSGGAASAAAGRSSHLARVSQSTPTTADSASSWSLTSICKRQGQRRPQRSFHGIPLAGPDADCRRAACGISPERLVGLVGPPRRIARPPSSKTAVVAVIDLLVHVAWIVSTTATESSGMCAAPVFFLQWAQLAYVFYLASSALASLARLRNMRGGGAGHKSGHRHAATVGAAGAAAALLSLLPALLGSAQYDAGLQTCWMAGGSSVALRWVWMTLNSWVVLSLVVLAATSVYIGLILSNERRSILCTAAGALSAPAGPHMADVAGRARAGVPHPLYIPPAGVGVSLPTGTSSRHYRASGPYSAGHHVPTSVPSAGSGKATFRSSQALHGGRGARESLGLMPKSACSYVRLGDGAQQPAFAVARNPIALAHMALHGQRPTAQTAGGQRRGPSRVASHSTMYTAPAHRSISSAGELACSCRHHSAWAARTPSISSHGSGRSMTPPLPPPATDGSHGPHGAKWGQPQPATGHASSPLRPASARGSRGAPSGCQSLYPASLHGYPWPTTRHMSMPVPTSRSTCAAAARERAAAAAAAPPLPVPPRHIRQHSTPPDAHRAPETPGWASDGPQTQPPGAVANAMPPAKDEHTASAKQTGGSSTRDASARHMRRIERRVHMLISTGAMRMAARSVVPFATQLAMVVWSTVYAANRGARSHPALYAAAILLLSTQGLLDMMLYYIFEMQPDESVASLPGFSSTTLSGASAGASARDNWSGSRPTNQWTSAAHLPRDARRDSGRSYAGHRALPPYYCCGCPGCQRPSQDQSCYRRTSSRLHHQPQPLLLAGKPGAPRRSSTGGNGDPWPLFALEPLIFRRADRSSNAMQSDTLHGSDCAAWSHMDALSLCDSACASRFSTPAAPPQPRLPVLNGWEEGDSEDASPRPSPARL</sequence>
<reference evidence="1" key="1">
    <citation type="submission" date="2022-07" db="EMBL/GenBank/DDBJ databases">
        <title>Phylogenomic reconstructions and comparative analyses of Kickxellomycotina fungi.</title>
        <authorList>
            <person name="Reynolds N.K."/>
            <person name="Stajich J.E."/>
            <person name="Barry K."/>
            <person name="Grigoriev I.V."/>
            <person name="Crous P."/>
            <person name="Smith M.E."/>
        </authorList>
    </citation>
    <scope>NUCLEOTIDE SEQUENCE</scope>
    <source>
        <strain evidence="1">BCRC 34780</strain>
    </source>
</reference>
<comment type="caution">
    <text evidence="1">The sequence shown here is derived from an EMBL/GenBank/DDBJ whole genome shotgun (WGS) entry which is preliminary data.</text>
</comment>
<accession>A0ACC1L0K5</accession>
<dbReference type="Proteomes" id="UP001140087">
    <property type="component" value="Unassembled WGS sequence"/>
</dbReference>
<evidence type="ECO:0000313" key="2">
    <source>
        <dbReference type="Proteomes" id="UP001140087"/>
    </source>
</evidence>
<name>A0ACC1L0K5_9FUNG</name>
<gene>
    <name evidence="1" type="ORF">H4R21_003761</name>
</gene>